<dbReference type="AlphaFoldDB" id="A0A9Y2NIQ5"/>
<dbReference type="PANTHER" id="PTHR43649:SF32">
    <property type="entry name" value="SUGAR BINDING SECRETED PROTEIN"/>
    <property type="match status" value="1"/>
</dbReference>
<dbReference type="InterPro" id="IPR050490">
    <property type="entry name" value="Bact_solute-bd_prot1"/>
</dbReference>
<sequence>MRPKTTNRRIRLIAGAVCAGLAAVTALSACGGGDAGGGGKIKLSLGLFGNFGYTDLIKEYQAAHPDIEITERTASYSDHHKNLAAHLATGGGAADIEAIDTGYVAQFKATPDKFVDLTTVGGDKLKDRWLGWKWSASLAKGGQQIGYGTDVGGLAICYRRDLLQNAGLPADREAVSALWPTWQAFFDTGKRFQAKAPTGVKWMDGGPTVLNAIFGQAPTGYYDQSDKLVVDSNPALRAGWDQVVDAVKANLSAGLLYSTPTWNTGFTQGQFATVTCPAWMMTKIKDQAPDTSGKWDVATVPGGGGNWGGSYLTIPKQGKHTKEAAELAAWLTAPEQQAKVFTSQGLLPSTPSLYDDPKITGYTNPFFNNAPVGKLFTDAAKKLNPQYQGPKAGDVQTEFGNAMQRVEQGKQDGAAAWQQLVGDVAKLQS</sequence>
<keyword evidence="1" id="KW-0732">Signal</keyword>
<feature type="chain" id="PRO_5040933955" evidence="1">
    <location>
        <begin position="30"/>
        <end position="429"/>
    </location>
</feature>
<feature type="signal peptide" evidence="1">
    <location>
        <begin position="1"/>
        <end position="29"/>
    </location>
</feature>
<reference evidence="2 3" key="1">
    <citation type="submission" date="2023-06" db="EMBL/GenBank/DDBJ databases">
        <authorList>
            <person name="Oyuntsetseg B."/>
            <person name="Kim S.B."/>
        </authorList>
    </citation>
    <scope>NUCLEOTIDE SEQUENCE [LARGE SCALE GENOMIC DNA]</scope>
    <source>
        <strain evidence="2 3">4-36</strain>
    </source>
</reference>
<name>A0A9Y2NIQ5_9PSEU</name>
<dbReference type="Pfam" id="PF13416">
    <property type="entry name" value="SBP_bac_8"/>
    <property type="match status" value="1"/>
</dbReference>
<gene>
    <name evidence="2" type="ORF">QRX60_25930</name>
</gene>
<evidence type="ECO:0000313" key="2">
    <source>
        <dbReference type="EMBL" id="WIY07126.1"/>
    </source>
</evidence>
<evidence type="ECO:0000313" key="3">
    <source>
        <dbReference type="Proteomes" id="UP001239397"/>
    </source>
</evidence>
<dbReference type="SUPFAM" id="SSF53850">
    <property type="entry name" value="Periplasmic binding protein-like II"/>
    <property type="match status" value="1"/>
</dbReference>
<dbReference type="Gene3D" id="3.40.190.10">
    <property type="entry name" value="Periplasmic binding protein-like II"/>
    <property type="match status" value="1"/>
</dbReference>
<dbReference type="InterPro" id="IPR006059">
    <property type="entry name" value="SBP"/>
</dbReference>
<organism evidence="2 3">
    <name type="scientific">Amycolatopsis mongoliensis</name>
    <dbReference type="NCBI Taxonomy" id="715475"/>
    <lineage>
        <taxon>Bacteria</taxon>
        <taxon>Bacillati</taxon>
        <taxon>Actinomycetota</taxon>
        <taxon>Actinomycetes</taxon>
        <taxon>Pseudonocardiales</taxon>
        <taxon>Pseudonocardiaceae</taxon>
        <taxon>Amycolatopsis</taxon>
    </lineage>
</organism>
<dbReference type="PANTHER" id="PTHR43649">
    <property type="entry name" value="ARABINOSE-BINDING PROTEIN-RELATED"/>
    <property type="match status" value="1"/>
</dbReference>
<dbReference type="Proteomes" id="UP001239397">
    <property type="component" value="Chromosome"/>
</dbReference>
<proteinExistence type="predicted"/>
<dbReference type="RefSeq" id="WP_286003372.1">
    <property type="nucleotide sequence ID" value="NZ_CP127295.1"/>
</dbReference>
<accession>A0A9Y2NIQ5</accession>
<evidence type="ECO:0000256" key="1">
    <source>
        <dbReference type="SAM" id="SignalP"/>
    </source>
</evidence>
<dbReference type="KEGG" id="amog:QRX60_25930"/>
<keyword evidence="3" id="KW-1185">Reference proteome</keyword>
<protein>
    <submittedName>
        <fullName evidence="2">Extracellular solute-binding protein</fullName>
    </submittedName>
</protein>
<dbReference type="EMBL" id="CP127295">
    <property type="protein sequence ID" value="WIY07126.1"/>
    <property type="molecule type" value="Genomic_DNA"/>
</dbReference>
<dbReference type="PROSITE" id="PS51257">
    <property type="entry name" value="PROKAR_LIPOPROTEIN"/>
    <property type="match status" value="1"/>
</dbReference>